<accession>A0A855XQL6</accession>
<dbReference type="EMBL" id="QLLI01000006">
    <property type="protein sequence ID" value="RAI96690.1"/>
    <property type="molecule type" value="Genomic_DNA"/>
</dbReference>
<name>A0A855XQL6_9BACL</name>
<dbReference type="Proteomes" id="UP000248827">
    <property type="component" value="Unassembled WGS sequence"/>
</dbReference>
<sequence length="48" mass="5430">MDGDCCGIGYAYPTCYGSPANKKKVKRHRIAPICTYIENMVKYDQAKK</sequence>
<organism evidence="1 3">
    <name type="scientific">Paenibacillus pabuli</name>
    <dbReference type="NCBI Taxonomy" id="1472"/>
    <lineage>
        <taxon>Bacteria</taxon>
        <taxon>Bacillati</taxon>
        <taxon>Bacillota</taxon>
        <taxon>Bacilli</taxon>
        <taxon>Bacillales</taxon>
        <taxon>Paenibacillaceae</taxon>
        <taxon>Paenibacillus</taxon>
    </lineage>
</organism>
<evidence type="ECO:0000313" key="1">
    <source>
        <dbReference type="EMBL" id="PWW35464.1"/>
    </source>
</evidence>
<reference evidence="1 3" key="1">
    <citation type="submission" date="2018-05" db="EMBL/GenBank/DDBJ databases">
        <title>Freshwater and sediment microbial communities from various areas in North America, analyzing microbe dynamics in response to fracking.</title>
        <authorList>
            <person name="Lamendella R."/>
        </authorList>
    </citation>
    <scope>NUCLEOTIDE SEQUENCE [LARGE SCALE GENOMIC DNA]</scope>
    <source>
        <strain evidence="1 3">DB-3</strain>
        <strain evidence="2 4">NG-13</strain>
    </source>
</reference>
<evidence type="ECO:0000313" key="4">
    <source>
        <dbReference type="Proteomes" id="UP000248827"/>
    </source>
</evidence>
<dbReference type="Proteomes" id="UP000247078">
    <property type="component" value="Unassembled WGS sequence"/>
</dbReference>
<proteinExistence type="predicted"/>
<evidence type="ECO:0000313" key="2">
    <source>
        <dbReference type="EMBL" id="RAI96690.1"/>
    </source>
</evidence>
<keyword evidence="4" id="KW-1185">Reference proteome</keyword>
<dbReference type="AlphaFoldDB" id="A0A855XQL6"/>
<protein>
    <submittedName>
        <fullName evidence="1">Uncharacterized protein</fullName>
    </submittedName>
</protein>
<dbReference type="EMBL" id="QGTZ01000012">
    <property type="protein sequence ID" value="PWW35464.1"/>
    <property type="molecule type" value="Genomic_DNA"/>
</dbReference>
<comment type="caution">
    <text evidence="1">The sequence shown here is derived from an EMBL/GenBank/DDBJ whole genome shotgun (WGS) entry which is preliminary data.</text>
</comment>
<evidence type="ECO:0000313" key="3">
    <source>
        <dbReference type="Proteomes" id="UP000247078"/>
    </source>
</evidence>
<gene>
    <name evidence="2" type="ORF">DET54_10646</name>
    <name evidence="1" type="ORF">DET56_11246</name>
</gene>